<dbReference type="EMBL" id="AP019822">
    <property type="protein sequence ID" value="BBM35657.1"/>
    <property type="molecule type" value="Genomic_DNA"/>
</dbReference>
<evidence type="ECO:0000313" key="8">
    <source>
        <dbReference type="Proteomes" id="UP000321606"/>
    </source>
</evidence>
<protein>
    <submittedName>
        <fullName evidence="7">NCS1 nucleoside transporter family protein</fullName>
    </submittedName>
</protein>
<feature type="transmembrane region" description="Helical" evidence="6">
    <location>
        <begin position="128"/>
        <end position="154"/>
    </location>
</feature>
<feature type="transmembrane region" description="Helical" evidence="6">
    <location>
        <begin position="462"/>
        <end position="480"/>
    </location>
</feature>
<dbReference type="GO" id="GO:0005886">
    <property type="term" value="C:plasma membrane"/>
    <property type="evidence" value="ECO:0007669"/>
    <property type="project" value="TreeGrafter"/>
</dbReference>
<keyword evidence="4 6" id="KW-1133">Transmembrane helix</keyword>
<name>A0A510J902_9FUSO</name>
<reference evidence="7 8" key="1">
    <citation type="submission" date="2019-07" db="EMBL/GenBank/DDBJ databases">
        <title>Complete Genome Sequence of Leptotrichia goodfellowii Strain JCM 16774.</title>
        <authorList>
            <person name="Watanabe S."/>
            <person name="Cui L."/>
        </authorList>
    </citation>
    <scope>NUCLEOTIDE SEQUENCE [LARGE SCALE GENOMIC DNA]</scope>
    <source>
        <strain evidence="7 8">JCM16774</strain>
    </source>
</reference>
<feature type="transmembrane region" description="Helical" evidence="6">
    <location>
        <begin position="192"/>
        <end position="211"/>
    </location>
</feature>
<evidence type="ECO:0000256" key="2">
    <source>
        <dbReference type="ARBA" id="ARBA00008974"/>
    </source>
</evidence>
<evidence type="ECO:0000256" key="5">
    <source>
        <dbReference type="ARBA" id="ARBA00023136"/>
    </source>
</evidence>
<proteinExistence type="inferred from homology"/>
<evidence type="ECO:0000256" key="3">
    <source>
        <dbReference type="ARBA" id="ARBA00022692"/>
    </source>
</evidence>
<feature type="transmembrane region" description="Helical" evidence="6">
    <location>
        <begin position="75"/>
        <end position="96"/>
    </location>
</feature>
<feature type="transmembrane region" description="Helical" evidence="6">
    <location>
        <begin position="379"/>
        <end position="400"/>
    </location>
</feature>
<feature type="transmembrane region" description="Helical" evidence="6">
    <location>
        <begin position="231"/>
        <end position="251"/>
    </location>
</feature>
<sequence>MKKFQQDNHGIWDLTKEGLQEIEKYETIYTNDTKPISSKEREWGSWDIAALWIGIMVSIPVYMLASGLIASGMNWWQSISVIVLGHTIVIIPATLLGHSGTKYGISYPLVSKLIFGPKGNIFPTMVRAFLGCFWFGIQCWIGGMAVDSMISAIIPAWIQINGHLFVCYGIFLLLNVYIGYTGSKAVKYMESYAAPVLIIMGLAVIIWAYRVSGGFGKLLTHSVAQGGKNNFWKLFFPSLTAMIAFDGTIALNISDFTRHAKTQKAQISGQFIGAPVMTAFIVFVGICGTVASAISFGSPIWNPAELVSKFKNPLIVILFSIFIILATLTTNVAANLVPPGIIFSNLFAKFLTYKKAIIIVGFLAIVAQPWKVLENPNNYIYEVNGALATFLGPMAGIYLASYWLEYKSNIELVDLYRIDGGKYYYDKGVNKIAIISLFLITLFLYFGKFSDSFYKIFYENSYVLGLLIGMFVYILLIKIFNKNNSIGG</sequence>
<feature type="transmembrane region" description="Helical" evidence="6">
    <location>
        <begin position="271"/>
        <end position="294"/>
    </location>
</feature>
<evidence type="ECO:0000256" key="6">
    <source>
        <dbReference type="SAM" id="Phobius"/>
    </source>
</evidence>
<dbReference type="Pfam" id="PF02133">
    <property type="entry name" value="Transp_cyt_pur"/>
    <property type="match status" value="1"/>
</dbReference>
<feature type="transmembrane region" description="Helical" evidence="6">
    <location>
        <begin position="48"/>
        <end position="69"/>
    </location>
</feature>
<feature type="transmembrane region" description="Helical" evidence="6">
    <location>
        <begin position="314"/>
        <end position="334"/>
    </location>
</feature>
<dbReference type="CDD" id="cd11485">
    <property type="entry name" value="SLC-NCS1sbd_YbbW-like"/>
    <property type="match status" value="1"/>
</dbReference>
<comment type="similarity">
    <text evidence="2">Belongs to the purine-cytosine permease (2.A.39) family.</text>
</comment>
<keyword evidence="5 6" id="KW-0472">Membrane</keyword>
<dbReference type="GO" id="GO:0015205">
    <property type="term" value="F:nucleobase transmembrane transporter activity"/>
    <property type="evidence" value="ECO:0007669"/>
    <property type="project" value="TreeGrafter"/>
</dbReference>
<keyword evidence="3 6" id="KW-0812">Transmembrane</keyword>
<dbReference type="STRING" id="714315.GCA_000516535_00585"/>
<comment type="subcellular location">
    <subcellularLocation>
        <location evidence="1">Membrane</location>
        <topology evidence="1">Multi-pass membrane protein</topology>
    </subcellularLocation>
</comment>
<feature type="transmembrane region" description="Helical" evidence="6">
    <location>
        <begin position="346"/>
        <end position="367"/>
    </location>
</feature>
<dbReference type="PANTHER" id="PTHR30618:SF0">
    <property type="entry name" value="PURINE-URACIL PERMEASE NCS1"/>
    <property type="match status" value="1"/>
</dbReference>
<dbReference type="AlphaFoldDB" id="A0A510J902"/>
<evidence type="ECO:0000313" key="7">
    <source>
        <dbReference type="EMBL" id="BBM35657.1"/>
    </source>
</evidence>
<evidence type="ECO:0000256" key="4">
    <source>
        <dbReference type="ARBA" id="ARBA00022989"/>
    </source>
</evidence>
<dbReference type="KEGG" id="lgo:JCM16774_0585"/>
<feature type="transmembrane region" description="Helical" evidence="6">
    <location>
        <begin position="160"/>
        <end position="180"/>
    </location>
</feature>
<dbReference type="RefSeq" id="WP_026737174.1">
    <property type="nucleotide sequence ID" value="NZ_AP019822.1"/>
</dbReference>
<dbReference type="InterPro" id="IPR001248">
    <property type="entry name" value="Pur-cyt_permease"/>
</dbReference>
<dbReference type="Gene3D" id="1.10.4160.10">
    <property type="entry name" value="Hydantoin permease"/>
    <property type="match status" value="1"/>
</dbReference>
<dbReference type="InterPro" id="IPR045225">
    <property type="entry name" value="Uracil/uridine/allantoin_perm"/>
</dbReference>
<gene>
    <name evidence="7" type="primary">ncs1</name>
    <name evidence="7" type="ORF">JCM16774_0585</name>
</gene>
<evidence type="ECO:0000256" key="1">
    <source>
        <dbReference type="ARBA" id="ARBA00004141"/>
    </source>
</evidence>
<feature type="transmembrane region" description="Helical" evidence="6">
    <location>
        <begin position="432"/>
        <end position="450"/>
    </location>
</feature>
<dbReference type="PANTHER" id="PTHR30618">
    <property type="entry name" value="NCS1 FAMILY PURINE/PYRIMIDINE TRANSPORTER"/>
    <property type="match status" value="1"/>
</dbReference>
<accession>A0A510J902</accession>
<dbReference type="Proteomes" id="UP000321606">
    <property type="component" value="Chromosome"/>
</dbReference>
<dbReference type="OrthoDB" id="9780088at2"/>
<organism evidence="7 8">
    <name type="scientific">Pseudoleptotrichia goodfellowii</name>
    <dbReference type="NCBI Taxonomy" id="157692"/>
    <lineage>
        <taxon>Bacteria</taxon>
        <taxon>Fusobacteriati</taxon>
        <taxon>Fusobacteriota</taxon>
        <taxon>Fusobacteriia</taxon>
        <taxon>Fusobacteriales</taxon>
        <taxon>Leptotrichiaceae</taxon>
        <taxon>Pseudoleptotrichia</taxon>
    </lineage>
</organism>